<protein>
    <recommendedName>
        <fullName evidence="2">Alpha/beta hydrolase fold-3 domain-containing protein</fullName>
    </recommendedName>
</protein>
<keyword evidence="1" id="KW-0378">Hydrolase</keyword>
<organism evidence="3 4">
    <name type="scientific">[Torrubiella] hemipterigena</name>
    <dbReference type="NCBI Taxonomy" id="1531966"/>
    <lineage>
        <taxon>Eukaryota</taxon>
        <taxon>Fungi</taxon>
        <taxon>Dikarya</taxon>
        <taxon>Ascomycota</taxon>
        <taxon>Pezizomycotina</taxon>
        <taxon>Sordariomycetes</taxon>
        <taxon>Hypocreomycetidae</taxon>
        <taxon>Hypocreales</taxon>
        <taxon>Clavicipitaceae</taxon>
        <taxon>Clavicipitaceae incertae sedis</taxon>
        <taxon>'Torrubiella' clade</taxon>
    </lineage>
</organism>
<dbReference type="Proteomes" id="UP000039046">
    <property type="component" value="Unassembled WGS sequence"/>
</dbReference>
<dbReference type="PANTHER" id="PTHR48081">
    <property type="entry name" value="AB HYDROLASE SUPERFAMILY PROTEIN C4A8.06C"/>
    <property type="match status" value="1"/>
</dbReference>
<sequence length="335" mass="35714">MTSIANHRSANAALAQEDPEWAAFYAKHSAAVPVLEGTAAEMRARSAALKAKAKAAGTGVPVIEGVTVKDVQVPTTDGAEITVRVYTPIDGTGPRPGLLFMHGGGWTLGDLDGEDSACRSVCVGANVVVVSVDYRLAPEHPFPTGLNDSWNSFLWMREYAGELGINKDALSIGGSSAGANFTAVLAHRARDHGIKLLGQLLRIPCVCHLDAYPPELNLYSMEDLKDAPLLSRRSVELFLQYYAADPTNTDMSPLLNKNFAGLAPAYIQIAGADPLRDEGLAYADKLKHAGVTTKVDIYPGLPHAFGFFTNLSATVKYAADLVDAMKSINSGTLHY</sequence>
<dbReference type="InterPro" id="IPR029058">
    <property type="entry name" value="AB_hydrolase_fold"/>
</dbReference>
<name>A0A0A1TAD7_9HYPO</name>
<dbReference type="OrthoDB" id="4952177at2759"/>
<reference evidence="3 4" key="1">
    <citation type="journal article" date="2015" name="Genome Announc.">
        <title>Draft Genome Sequence and Gene Annotation of the Entomopathogenic Fungus Verticillium hemipterigenum.</title>
        <authorList>
            <person name="Horn F."/>
            <person name="Habel A."/>
            <person name="Scharf D.H."/>
            <person name="Dworschak J."/>
            <person name="Brakhage A.A."/>
            <person name="Guthke R."/>
            <person name="Hertweck C."/>
            <person name="Linde J."/>
        </authorList>
    </citation>
    <scope>NUCLEOTIDE SEQUENCE [LARGE SCALE GENOMIC DNA]</scope>
</reference>
<gene>
    <name evidence="3" type="ORF">VHEMI02410</name>
</gene>
<accession>A0A0A1TAD7</accession>
<dbReference type="InterPro" id="IPR013094">
    <property type="entry name" value="AB_hydrolase_3"/>
</dbReference>
<dbReference type="AlphaFoldDB" id="A0A0A1TAD7"/>
<dbReference type="GO" id="GO:0016787">
    <property type="term" value="F:hydrolase activity"/>
    <property type="evidence" value="ECO:0007669"/>
    <property type="project" value="UniProtKB-KW"/>
</dbReference>
<dbReference type="PANTHER" id="PTHR48081:SF8">
    <property type="entry name" value="ALPHA_BETA HYDROLASE FOLD-3 DOMAIN-CONTAINING PROTEIN-RELATED"/>
    <property type="match status" value="1"/>
</dbReference>
<dbReference type="HOGENOM" id="CLU_012494_6_3_1"/>
<keyword evidence="4" id="KW-1185">Reference proteome</keyword>
<feature type="domain" description="Alpha/beta hydrolase fold-3" evidence="2">
    <location>
        <begin position="98"/>
        <end position="305"/>
    </location>
</feature>
<dbReference type="EMBL" id="CDHN01000001">
    <property type="protein sequence ID" value="CEJ82339.1"/>
    <property type="molecule type" value="Genomic_DNA"/>
</dbReference>
<dbReference type="STRING" id="1531966.A0A0A1TAD7"/>
<dbReference type="InterPro" id="IPR050300">
    <property type="entry name" value="GDXG_lipolytic_enzyme"/>
</dbReference>
<evidence type="ECO:0000313" key="3">
    <source>
        <dbReference type="EMBL" id="CEJ82339.1"/>
    </source>
</evidence>
<evidence type="ECO:0000313" key="4">
    <source>
        <dbReference type="Proteomes" id="UP000039046"/>
    </source>
</evidence>
<evidence type="ECO:0000256" key="1">
    <source>
        <dbReference type="ARBA" id="ARBA00022801"/>
    </source>
</evidence>
<dbReference type="Gene3D" id="3.40.50.1820">
    <property type="entry name" value="alpha/beta hydrolase"/>
    <property type="match status" value="1"/>
</dbReference>
<dbReference type="SUPFAM" id="SSF53474">
    <property type="entry name" value="alpha/beta-Hydrolases"/>
    <property type="match status" value="1"/>
</dbReference>
<proteinExistence type="predicted"/>
<evidence type="ECO:0000259" key="2">
    <source>
        <dbReference type="Pfam" id="PF07859"/>
    </source>
</evidence>
<dbReference type="Pfam" id="PF07859">
    <property type="entry name" value="Abhydrolase_3"/>
    <property type="match status" value="1"/>
</dbReference>